<evidence type="ECO:0008006" key="3">
    <source>
        <dbReference type="Google" id="ProtNLM"/>
    </source>
</evidence>
<dbReference type="GO" id="GO:0005829">
    <property type="term" value="C:cytosol"/>
    <property type="evidence" value="ECO:0007669"/>
    <property type="project" value="TreeGrafter"/>
</dbReference>
<feature type="compositionally biased region" description="Polar residues" evidence="1">
    <location>
        <begin position="26"/>
        <end position="35"/>
    </location>
</feature>
<dbReference type="PANTHER" id="PTHR48100:SF44">
    <property type="entry name" value="PHOSPHATASE C1620.13-RELATED"/>
    <property type="match status" value="1"/>
</dbReference>
<dbReference type="InterPro" id="IPR029033">
    <property type="entry name" value="His_PPase_superfam"/>
</dbReference>
<dbReference type="GO" id="GO:0016791">
    <property type="term" value="F:phosphatase activity"/>
    <property type="evidence" value="ECO:0007669"/>
    <property type="project" value="TreeGrafter"/>
</dbReference>
<dbReference type="SUPFAM" id="SSF53254">
    <property type="entry name" value="Phosphoglycerate mutase-like"/>
    <property type="match status" value="1"/>
</dbReference>
<protein>
    <recommendedName>
        <fullName evidence="3">Phosphoglycerate mutase-like protein</fullName>
    </recommendedName>
</protein>
<dbReference type="EMBL" id="HBKN01025892">
    <property type="protein sequence ID" value="CAE2308775.1"/>
    <property type="molecule type" value="Transcribed_RNA"/>
</dbReference>
<accession>A0A7S4KXR3</accession>
<dbReference type="Pfam" id="PF00300">
    <property type="entry name" value="His_Phos_1"/>
    <property type="match status" value="1"/>
</dbReference>
<organism evidence="2">
    <name type="scientific">Guillardia theta</name>
    <name type="common">Cryptophyte</name>
    <name type="synonym">Cryptomonas phi</name>
    <dbReference type="NCBI Taxonomy" id="55529"/>
    <lineage>
        <taxon>Eukaryota</taxon>
        <taxon>Cryptophyceae</taxon>
        <taxon>Pyrenomonadales</taxon>
        <taxon>Geminigeraceae</taxon>
        <taxon>Guillardia</taxon>
    </lineage>
</organism>
<dbReference type="AlphaFoldDB" id="A0A7S4KXR3"/>
<dbReference type="Gene3D" id="3.40.50.1240">
    <property type="entry name" value="Phosphoglycerate mutase-like"/>
    <property type="match status" value="1"/>
</dbReference>
<gene>
    <name evidence="2" type="ORF">GTHE00462_LOCUS20126</name>
</gene>
<dbReference type="CDD" id="cd07067">
    <property type="entry name" value="HP_PGM_like"/>
    <property type="match status" value="1"/>
</dbReference>
<feature type="region of interest" description="Disordered" evidence="1">
    <location>
        <begin position="26"/>
        <end position="48"/>
    </location>
</feature>
<evidence type="ECO:0000313" key="2">
    <source>
        <dbReference type="EMBL" id="CAE2308775.1"/>
    </source>
</evidence>
<dbReference type="PANTHER" id="PTHR48100">
    <property type="entry name" value="BROAD-SPECIFICITY PHOSPHATASE YOR283W-RELATED"/>
    <property type="match status" value="1"/>
</dbReference>
<dbReference type="InterPro" id="IPR013078">
    <property type="entry name" value="His_Pase_superF_clade-1"/>
</dbReference>
<proteinExistence type="predicted"/>
<name>A0A7S4KXR3_GUITH</name>
<dbReference type="SMART" id="SM00855">
    <property type="entry name" value="PGAM"/>
    <property type="match status" value="1"/>
</dbReference>
<reference evidence="2" key="1">
    <citation type="submission" date="2021-01" db="EMBL/GenBank/DDBJ databases">
        <authorList>
            <person name="Corre E."/>
            <person name="Pelletier E."/>
            <person name="Niang G."/>
            <person name="Scheremetjew M."/>
            <person name="Finn R."/>
            <person name="Kale V."/>
            <person name="Holt S."/>
            <person name="Cochrane G."/>
            <person name="Meng A."/>
            <person name="Brown T."/>
            <person name="Cohen L."/>
        </authorList>
    </citation>
    <scope>NUCLEOTIDE SEQUENCE</scope>
    <source>
        <strain evidence="2">CCMP 2712</strain>
    </source>
</reference>
<sequence>MKILLIRHAQSMNNIVQAQVHTKITSGKASEQQAQDEWLSMRQDDPELSPAGKEQLKRLMEHAKKLPKKSGCKRFRVLTSPMRRACETAKVIVGALNLPTAEVRGDLCEVGGIYTAQRSPNGQFNKVTGRAMEAMTIKQQFGFDVSSLPPSGPWDSGRGFEGTTEAIQRAERLSSWLKSAYLHNEMGQDGMLLLVSHADFLALLMAVLTNHSTSGHENNPDIDVSAHGITEATLQGLMAHDAPSVYQKFRISLACTTLLDISPEGKVRVEWMNKKSHLEGKNCTIS</sequence>
<evidence type="ECO:0000256" key="1">
    <source>
        <dbReference type="SAM" id="MobiDB-lite"/>
    </source>
</evidence>
<dbReference type="InterPro" id="IPR050275">
    <property type="entry name" value="PGM_Phosphatase"/>
</dbReference>